<evidence type="ECO:0000313" key="4">
    <source>
        <dbReference type="EMBL" id="BDB98992.1"/>
    </source>
</evidence>
<dbReference type="GO" id="GO:0008675">
    <property type="term" value="F:2-dehydro-3-deoxy-phosphogluconate aldolase activity"/>
    <property type="evidence" value="ECO:0007669"/>
    <property type="project" value="UniProtKB-ARBA"/>
</dbReference>
<feature type="active site" description="Schiff-base intermediate with substrate" evidence="2">
    <location>
        <position position="157"/>
    </location>
</feature>
<dbReference type="InterPro" id="IPR013785">
    <property type="entry name" value="Aldolase_TIM"/>
</dbReference>
<keyword evidence="1" id="KW-0456">Lyase</keyword>
<dbReference type="Proteomes" id="UP001319921">
    <property type="component" value="Chromosome"/>
</dbReference>
<name>A0AAQ4CT61_9CREN</name>
<dbReference type="AlphaFoldDB" id="A0AAQ4CT61"/>
<reference evidence="4 5" key="1">
    <citation type="journal article" date="2022" name="Microbiol. Resour. Announc.">
        <title>Complete Genome Sequence of the Hyperthermophilic and Acidophilic Archaeon Saccharolobus caldissimus Strain HS-3T.</title>
        <authorList>
            <person name="Sakai H.D."/>
            <person name="Kurosawa N."/>
        </authorList>
    </citation>
    <scope>NUCLEOTIDE SEQUENCE [LARGE SCALE GENOMIC DNA]</scope>
    <source>
        <strain evidence="4 5">JCM32116</strain>
    </source>
</reference>
<feature type="binding site" evidence="3">
    <location>
        <position position="202"/>
    </location>
    <ligand>
        <name>pyruvate</name>
        <dbReference type="ChEBI" id="CHEBI:15361"/>
    </ligand>
</feature>
<evidence type="ECO:0000256" key="1">
    <source>
        <dbReference type="ARBA" id="ARBA00023239"/>
    </source>
</evidence>
<evidence type="ECO:0000256" key="3">
    <source>
        <dbReference type="PIRSR" id="PIRSR001365-2"/>
    </source>
</evidence>
<dbReference type="PANTHER" id="PTHR12128:SF66">
    <property type="entry name" value="4-HYDROXY-2-OXOGLUTARATE ALDOLASE, MITOCHONDRIAL"/>
    <property type="match status" value="1"/>
</dbReference>
<dbReference type="GeneID" id="68866741"/>
<dbReference type="RefSeq" id="WP_229569350.1">
    <property type="nucleotide sequence ID" value="NZ_AP025226.1"/>
</dbReference>
<dbReference type="GO" id="GO:0008840">
    <property type="term" value="F:4-hydroxy-tetrahydrodipicolinate synthase activity"/>
    <property type="evidence" value="ECO:0007669"/>
    <property type="project" value="TreeGrafter"/>
</dbReference>
<protein>
    <submittedName>
        <fullName evidence="4">Dihydrodipicolinate synthase family protein</fullName>
    </submittedName>
</protein>
<organism evidence="4 5">
    <name type="scientific">Saccharolobus caldissimus</name>
    <dbReference type="NCBI Taxonomy" id="1702097"/>
    <lineage>
        <taxon>Archaea</taxon>
        <taxon>Thermoproteota</taxon>
        <taxon>Thermoprotei</taxon>
        <taxon>Sulfolobales</taxon>
        <taxon>Sulfolobaceae</taxon>
        <taxon>Saccharolobus</taxon>
    </lineage>
</organism>
<gene>
    <name evidence="4" type="ORF">SACC_20090</name>
</gene>
<dbReference type="Pfam" id="PF00701">
    <property type="entry name" value="DHDPS"/>
    <property type="match status" value="1"/>
</dbReference>
<evidence type="ECO:0000256" key="2">
    <source>
        <dbReference type="PIRSR" id="PIRSR001365-1"/>
    </source>
</evidence>
<feature type="active site" description="Proton donor/acceptor" evidence="2">
    <location>
        <position position="129"/>
    </location>
</feature>
<dbReference type="PIRSF" id="PIRSF001365">
    <property type="entry name" value="DHDPS"/>
    <property type="match status" value="1"/>
</dbReference>
<dbReference type="PANTHER" id="PTHR12128">
    <property type="entry name" value="DIHYDRODIPICOLINATE SYNTHASE"/>
    <property type="match status" value="1"/>
</dbReference>
<dbReference type="InterPro" id="IPR002220">
    <property type="entry name" value="DapA-like"/>
</dbReference>
<dbReference type="KEGG" id="scas:SACC_20090"/>
<dbReference type="PRINTS" id="PR00146">
    <property type="entry name" value="DHPICSNTHASE"/>
</dbReference>
<evidence type="ECO:0000313" key="5">
    <source>
        <dbReference type="Proteomes" id="UP001319921"/>
    </source>
</evidence>
<accession>A0AAQ4CT61</accession>
<proteinExistence type="predicted"/>
<keyword evidence="5" id="KW-1185">Reference proteome</keyword>
<dbReference type="CDD" id="cd00408">
    <property type="entry name" value="DHDPS-like"/>
    <property type="match status" value="1"/>
</dbReference>
<dbReference type="Gene3D" id="3.20.20.70">
    <property type="entry name" value="Aldolase class I"/>
    <property type="match status" value="1"/>
</dbReference>
<sequence length="288" mass="33094">MRDNIVSLVTPFDEKEEINFDALYQLLDFQIKNGIKNFWILGTSGEFNMLNLDEKILLVTKIRERINGKIYAGINENSTRNSLFLAKKFYDIGVDFIFSIPPLYHRPSEKGLILYFSELRKIDLPLYLYYIPSYTGYNINLETIEKMIRDGILDGMKYTTSDFVKFLEYLNNLKSISNKFKIFIGEDRMILQALINGADGAVSGVANVVPELVNNLYLEFERNNIQKAIELQLIINKLANVLNKGDYPSGLKIGLKYRGINVGKVRKPLMEDSRAEGEIYNMLKELGL</sequence>
<dbReference type="SUPFAM" id="SSF51569">
    <property type="entry name" value="Aldolase"/>
    <property type="match status" value="1"/>
</dbReference>
<dbReference type="EMBL" id="AP025226">
    <property type="protein sequence ID" value="BDB98992.1"/>
    <property type="molecule type" value="Genomic_DNA"/>
</dbReference>
<dbReference type="SMART" id="SM01130">
    <property type="entry name" value="DHDPS"/>
    <property type="match status" value="1"/>
</dbReference>